<dbReference type="STRING" id="246409.I1CB79"/>
<dbReference type="InterPro" id="IPR001303">
    <property type="entry name" value="Aldolase_II/adducin_N"/>
</dbReference>
<accession>I1CB79</accession>
<dbReference type="SMART" id="SM01007">
    <property type="entry name" value="Aldolase_II"/>
    <property type="match status" value="1"/>
</dbReference>
<dbReference type="eggNOG" id="KOG3699">
    <property type="taxonomic scope" value="Eukaryota"/>
</dbReference>
<dbReference type="FunCoup" id="I1CB79">
    <property type="interactions" value="2"/>
</dbReference>
<dbReference type="NCBIfam" id="NF004855">
    <property type="entry name" value="PRK06208.1"/>
    <property type="match status" value="1"/>
</dbReference>
<name>I1CB79_RHIO9</name>
<keyword evidence="3" id="KW-1185">Reference proteome</keyword>
<dbReference type="FunFam" id="3.40.225.10:FF:000009">
    <property type="entry name" value="Class II aldolase/adducin N-terminal"/>
    <property type="match status" value="1"/>
</dbReference>
<dbReference type="OrthoDB" id="3238794at2759"/>
<organism evidence="2 3">
    <name type="scientific">Rhizopus delemar (strain RA 99-880 / ATCC MYA-4621 / FGSC 9543 / NRRL 43880)</name>
    <name type="common">Mucormycosis agent</name>
    <name type="synonym">Rhizopus arrhizus var. delemar</name>
    <dbReference type="NCBI Taxonomy" id="246409"/>
    <lineage>
        <taxon>Eukaryota</taxon>
        <taxon>Fungi</taxon>
        <taxon>Fungi incertae sedis</taxon>
        <taxon>Mucoromycota</taxon>
        <taxon>Mucoromycotina</taxon>
        <taxon>Mucoromycetes</taxon>
        <taxon>Mucorales</taxon>
        <taxon>Mucorineae</taxon>
        <taxon>Rhizopodaceae</taxon>
        <taxon>Rhizopus</taxon>
    </lineage>
</organism>
<dbReference type="OMA" id="QHALKFY"/>
<dbReference type="PANTHER" id="PTHR10672">
    <property type="entry name" value="ADDUCIN"/>
    <property type="match status" value="1"/>
</dbReference>
<feature type="domain" description="Class II aldolase/adducin N-terminal" evidence="1">
    <location>
        <begin position="59"/>
        <end position="240"/>
    </location>
</feature>
<dbReference type="RefSeq" id="XP_067521105.1">
    <property type="nucleotide sequence ID" value="XM_067665004.1"/>
</dbReference>
<dbReference type="GO" id="GO:0005856">
    <property type="term" value="C:cytoskeleton"/>
    <property type="evidence" value="ECO:0007669"/>
    <property type="project" value="TreeGrafter"/>
</dbReference>
<dbReference type="EMBL" id="CH476739">
    <property type="protein sequence ID" value="EIE85709.1"/>
    <property type="molecule type" value="Genomic_DNA"/>
</dbReference>
<reference evidence="2 3" key="1">
    <citation type="journal article" date="2009" name="PLoS Genet.">
        <title>Genomic analysis of the basal lineage fungus Rhizopus oryzae reveals a whole-genome duplication.</title>
        <authorList>
            <person name="Ma L.-J."/>
            <person name="Ibrahim A.S."/>
            <person name="Skory C."/>
            <person name="Grabherr M.G."/>
            <person name="Burger G."/>
            <person name="Butler M."/>
            <person name="Elias M."/>
            <person name="Idnurm A."/>
            <person name="Lang B.F."/>
            <person name="Sone T."/>
            <person name="Abe A."/>
            <person name="Calvo S.E."/>
            <person name="Corrochano L.M."/>
            <person name="Engels R."/>
            <person name="Fu J."/>
            <person name="Hansberg W."/>
            <person name="Kim J.-M."/>
            <person name="Kodira C.D."/>
            <person name="Koehrsen M.J."/>
            <person name="Liu B."/>
            <person name="Miranda-Saavedra D."/>
            <person name="O'Leary S."/>
            <person name="Ortiz-Castellanos L."/>
            <person name="Poulter R."/>
            <person name="Rodriguez-Romero J."/>
            <person name="Ruiz-Herrera J."/>
            <person name="Shen Y.-Q."/>
            <person name="Zeng Q."/>
            <person name="Galagan J."/>
            <person name="Birren B.W."/>
            <person name="Cuomo C.A."/>
            <person name="Wickes B.L."/>
        </authorList>
    </citation>
    <scope>NUCLEOTIDE SEQUENCE [LARGE SCALE GENOMIC DNA]</scope>
    <source>
        <strain evidence="3">RA 99-880 / ATCC MYA-4621 / FGSC 9543 / NRRL 43880</strain>
    </source>
</reference>
<dbReference type="GO" id="GO:0051015">
    <property type="term" value="F:actin filament binding"/>
    <property type="evidence" value="ECO:0007669"/>
    <property type="project" value="TreeGrafter"/>
</dbReference>
<dbReference type="SUPFAM" id="SSF53639">
    <property type="entry name" value="AraD/HMP-PK domain-like"/>
    <property type="match status" value="1"/>
</dbReference>
<dbReference type="InParanoid" id="I1CB79"/>
<protein>
    <recommendedName>
        <fullName evidence="1">Class II aldolase/adducin N-terminal domain-containing protein</fullName>
    </recommendedName>
</protein>
<dbReference type="InterPro" id="IPR051017">
    <property type="entry name" value="Aldolase-II_Adducin_sf"/>
</dbReference>
<evidence type="ECO:0000313" key="2">
    <source>
        <dbReference type="EMBL" id="EIE85709.1"/>
    </source>
</evidence>
<dbReference type="AlphaFoldDB" id="I1CB79"/>
<dbReference type="GeneID" id="93617385"/>
<dbReference type="InterPro" id="IPR036409">
    <property type="entry name" value="Aldolase_II/adducin_N_sf"/>
</dbReference>
<dbReference type="Gene3D" id="3.40.225.10">
    <property type="entry name" value="Class II aldolase/adducin N-terminal domain"/>
    <property type="match status" value="1"/>
</dbReference>
<dbReference type="Proteomes" id="UP000009138">
    <property type="component" value="Unassembled WGS sequence"/>
</dbReference>
<dbReference type="VEuPathDB" id="FungiDB:RO3G_10419"/>
<gene>
    <name evidence="2" type="ORF">RO3G_10419</name>
</gene>
<sequence length="294" mass="32847">MINNTNIQRTAIFLRSARKIVLTGSETEEEARAAEKLPIHLPRPRTFDDVHSQRVHMKQKLAAGFRLLAKYGWDEGVAGHMTLRDPEYPDLFWVNAFGQYFGHIKASDLILGDHSGSIVRGQYTVNKAAFVIHEAVHRARSDVVCAVHTHSMYGKTFSTLGRKLLPISQDSCAFYNSHAIYEDYGGVVYDKEEGERLVKAIGATNKALILQNHGLLTVGKTVDEAIWWFIAMERSCQSQLLAEAALADGYKGLAVVSDEVAELTHKTVGESFAGYAMFQPLYEMIIKEQPDCLE</sequence>
<dbReference type="Pfam" id="PF00596">
    <property type="entry name" value="Aldolase_II"/>
    <property type="match status" value="1"/>
</dbReference>
<proteinExistence type="predicted"/>
<evidence type="ECO:0000259" key="1">
    <source>
        <dbReference type="SMART" id="SM01007"/>
    </source>
</evidence>
<evidence type="ECO:0000313" key="3">
    <source>
        <dbReference type="Proteomes" id="UP000009138"/>
    </source>
</evidence>
<dbReference type="PANTHER" id="PTHR10672:SF39">
    <property type="entry name" value="CLASS II ALDOLASE_ADDUCIN N-TERMINAL DOMAIN-CONTAINING PROTEIN"/>
    <property type="match status" value="1"/>
</dbReference>